<keyword evidence="9" id="KW-1185">Reference proteome</keyword>
<proteinExistence type="inferred from homology"/>
<accession>T1F324</accession>
<evidence type="ECO:0000256" key="6">
    <source>
        <dbReference type="SAM" id="MobiDB-lite"/>
    </source>
</evidence>
<dbReference type="OMA" id="MDKMNDY"/>
<dbReference type="InParanoid" id="T1F324"/>
<evidence type="ECO:0000313" key="7">
    <source>
        <dbReference type="EMBL" id="ESO07135.1"/>
    </source>
</evidence>
<dbReference type="PANTHER" id="PTHR22526">
    <property type="entry name" value="ANAPHASE PROMOTING COMPLEX C SUBUNIT 15, PSEUDOGENE-RELATED"/>
    <property type="match status" value="1"/>
</dbReference>
<sequence length="100" mass="11214">MADMQFPSLLSKLTDPLWFQVEKPGDEDSELTKLEDEQRESAIIDKYNSVAPIGKPSTATPEEADDQDDDVDGDDMSESDNEDELDTDMIEERESGDEVI</sequence>
<dbReference type="Pfam" id="PF15243">
    <property type="entry name" value="ANAPC15"/>
    <property type="match status" value="1"/>
</dbReference>
<dbReference type="HOGENOM" id="CLU_142923_1_0_1"/>
<evidence type="ECO:0000256" key="4">
    <source>
        <dbReference type="ARBA" id="ARBA00022776"/>
    </source>
</evidence>
<keyword evidence="3" id="KW-0132">Cell division</keyword>
<keyword evidence="5" id="KW-0131">Cell cycle</keyword>
<gene>
    <name evidence="8" type="primary">20203223</name>
    <name evidence="7" type="ORF">HELRODRAFT_170437</name>
</gene>
<comment type="similarity">
    <text evidence="2">Belongs to the APC15 family.</text>
</comment>
<dbReference type="AlphaFoldDB" id="T1F324"/>
<evidence type="ECO:0000313" key="8">
    <source>
        <dbReference type="EnsemblMetazoa" id="HelroP170437"/>
    </source>
</evidence>
<dbReference type="InterPro" id="IPR026182">
    <property type="entry name" value="ANAPC15"/>
</dbReference>
<dbReference type="EMBL" id="KB096222">
    <property type="protein sequence ID" value="ESO07135.1"/>
    <property type="molecule type" value="Genomic_DNA"/>
</dbReference>
<keyword evidence="4" id="KW-0498">Mitosis</keyword>
<dbReference type="STRING" id="6412.T1F324"/>
<feature type="compositionally biased region" description="Acidic residues" evidence="6">
    <location>
        <begin position="62"/>
        <end position="100"/>
    </location>
</feature>
<dbReference type="OrthoDB" id="6362917at2759"/>
<dbReference type="CTD" id="20203223"/>
<reference evidence="7 9" key="2">
    <citation type="journal article" date="2013" name="Nature">
        <title>Insights into bilaterian evolution from three spiralian genomes.</title>
        <authorList>
            <person name="Simakov O."/>
            <person name="Marletaz F."/>
            <person name="Cho S.J."/>
            <person name="Edsinger-Gonzales E."/>
            <person name="Havlak P."/>
            <person name="Hellsten U."/>
            <person name="Kuo D.H."/>
            <person name="Larsson T."/>
            <person name="Lv J."/>
            <person name="Arendt D."/>
            <person name="Savage R."/>
            <person name="Osoegawa K."/>
            <person name="de Jong P."/>
            <person name="Grimwood J."/>
            <person name="Chapman J.A."/>
            <person name="Shapiro H."/>
            <person name="Aerts A."/>
            <person name="Otillar R.P."/>
            <person name="Terry A.Y."/>
            <person name="Boore J.L."/>
            <person name="Grigoriev I.V."/>
            <person name="Lindberg D.R."/>
            <person name="Seaver E.C."/>
            <person name="Weisblat D.A."/>
            <person name="Putnam N.H."/>
            <person name="Rokhsar D.S."/>
        </authorList>
    </citation>
    <scope>NUCLEOTIDE SEQUENCE</scope>
</reference>
<evidence type="ECO:0000256" key="5">
    <source>
        <dbReference type="ARBA" id="ARBA00023306"/>
    </source>
</evidence>
<dbReference type="Proteomes" id="UP000015101">
    <property type="component" value="Unassembled WGS sequence"/>
</dbReference>
<evidence type="ECO:0000256" key="3">
    <source>
        <dbReference type="ARBA" id="ARBA00022618"/>
    </source>
</evidence>
<feature type="region of interest" description="Disordered" evidence="6">
    <location>
        <begin position="40"/>
        <end position="100"/>
    </location>
</feature>
<reference evidence="8" key="3">
    <citation type="submission" date="2015-06" db="UniProtKB">
        <authorList>
            <consortium name="EnsemblMetazoa"/>
        </authorList>
    </citation>
    <scope>IDENTIFICATION</scope>
</reference>
<dbReference type="EMBL" id="AMQM01003553">
    <property type="status" value="NOT_ANNOTATED_CDS"/>
    <property type="molecule type" value="Genomic_DNA"/>
</dbReference>
<dbReference type="KEGG" id="hro:HELRODRAFT_170437"/>
<evidence type="ECO:0000313" key="9">
    <source>
        <dbReference type="Proteomes" id="UP000015101"/>
    </source>
</evidence>
<organism evidence="8 9">
    <name type="scientific">Helobdella robusta</name>
    <name type="common">Californian leech</name>
    <dbReference type="NCBI Taxonomy" id="6412"/>
    <lineage>
        <taxon>Eukaryota</taxon>
        <taxon>Metazoa</taxon>
        <taxon>Spiralia</taxon>
        <taxon>Lophotrochozoa</taxon>
        <taxon>Annelida</taxon>
        <taxon>Clitellata</taxon>
        <taxon>Hirudinea</taxon>
        <taxon>Rhynchobdellida</taxon>
        <taxon>Glossiphoniidae</taxon>
        <taxon>Helobdella</taxon>
    </lineage>
</organism>
<dbReference type="GO" id="GO:0090266">
    <property type="term" value="P:regulation of mitotic cell cycle spindle assembly checkpoint"/>
    <property type="evidence" value="ECO:0000318"/>
    <property type="project" value="GO_Central"/>
</dbReference>
<dbReference type="GeneID" id="20203223"/>
<dbReference type="PANTHER" id="PTHR22526:SF2">
    <property type="entry name" value="ANAPHASE PROMOTING COMPLEX C SUBUNIT 15, PSEUDOGENE-RELATED"/>
    <property type="match status" value="1"/>
</dbReference>
<dbReference type="GO" id="GO:0005680">
    <property type="term" value="C:anaphase-promoting complex"/>
    <property type="evidence" value="ECO:0000318"/>
    <property type="project" value="GO_Central"/>
</dbReference>
<evidence type="ECO:0000256" key="1">
    <source>
        <dbReference type="ARBA" id="ARBA00004906"/>
    </source>
</evidence>
<evidence type="ECO:0000256" key="2">
    <source>
        <dbReference type="ARBA" id="ARBA00009618"/>
    </source>
</evidence>
<reference evidence="9" key="1">
    <citation type="submission" date="2012-12" db="EMBL/GenBank/DDBJ databases">
        <authorList>
            <person name="Hellsten U."/>
            <person name="Grimwood J."/>
            <person name="Chapman J.A."/>
            <person name="Shapiro H."/>
            <person name="Aerts A."/>
            <person name="Otillar R.P."/>
            <person name="Terry A.Y."/>
            <person name="Boore J.L."/>
            <person name="Simakov O."/>
            <person name="Marletaz F."/>
            <person name="Cho S.-J."/>
            <person name="Edsinger-Gonzales E."/>
            <person name="Havlak P."/>
            <person name="Kuo D.-H."/>
            <person name="Larsson T."/>
            <person name="Lv J."/>
            <person name="Arendt D."/>
            <person name="Savage R."/>
            <person name="Osoegawa K."/>
            <person name="de Jong P."/>
            <person name="Lindberg D.R."/>
            <person name="Seaver E.C."/>
            <person name="Weisblat D.A."/>
            <person name="Putnam N.H."/>
            <person name="Grigoriev I.V."/>
            <person name="Rokhsar D.S."/>
        </authorList>
    </citation>
    <scope>NUCLEOTIDE SEQUENCE</scope>
</reference>
<name>T1F324_HELRO</name>
<dbReference type="RefSeq" id="XP_009014513.1">
    <property type="nucleotide sequence ID" value="XM_009016265.1"/>
</dbReference>
<comment type="pathway">
    <text evidence="1">Protein modification; protein ubiquitination.</text>
</comment>
<dbReference type="GO" id="GO:0051301">
    <property type="term" value="P:cell division"/>
    <property type="evidence" value="ECO:0007669"/>
    <property type="project" value="UniProtKB-KW"/>
</dbReference>
<dbReference type="EnsemblMetazoa" id="HelroT170437">
    <property type="protein sequence ID" value="HelroP170437"/>
    <property type="gene ID" value="HelroG170437"/>
</dbReference>
<protein>
    <submittedName>
        <fullName evidence="7 8">Uncharacterized protein</fullName>
    </submittedName>
</protein>